<dbReference type="InterPro" id="IPR011009">
    <property type="entry name" value="Kinase-like_dom_sf"/>
</dbReference>
<evidence type="ECO:0000256" key="1">
    <source>
        <dbReference type="ARBA" id="ARBA00022527"/>
    </source>
</evidence>
<comment type="caution">
    <text evidence="7">The sequence shown here is derived from an EMBL/GenBank/DDBJ whole genome shotgun (WGS) entry which is preliminary data.</text>
</comment>
<evidence type="ECO:0000259" key="6">
    <source>
        <dbReference type="PROSITE" id="PS50011"/>
    </source>
</evidence>
<evidence type="ECO:0000256" key="3">
    <source>
        <dbReference type="ARBA" id="ARBA00022741"/>
    </source>
</evidence>
<dbReference type="PROSITE" id="PS50011">
    <property type="entry name" value="PROTEIN_KINASE_DOM"/>
    <property type="match status" value="1"/>
</dbReference>
<evidence type="ECO:0000256" key="4">
    <source>
        <dbReference type="ARBA" id="ARBA00022777"/>
    </source>
</evidence>
<dbReference type="SUPFAM" id="SSF56112">
    <property type="entry name" value="Protein kinase-like (PK-like)"/>
    <property type="match status" value="1"/>
</dbReference>
<reference evidence="7" key="1">
    <citation type="submission" date="2022-08" db="EMBL/GenBank/DDBJ databases">
        <authorList>
            <person name="Kallberg Y."/>
            <person name="Tangrot J."/>
            <person name="Rosling A."/>
        </authorList>
    </citation>
    <scope>NUCLEOTIDE SEQUENCE</scope>
    <source>
        <strain evidence="7">Wild A</strain>
    </source>
</reference>
<accession>A0A9W4T793</accession>
<dbReference type="OrthoDB" id="413582at2759"/>
<evidence type="ECO:0000256" key="5">
    <source>
        <dbReference type="ARBA" id="ARBA00022840"/>
    </source>
</evidence>
<evidence type="ECO:0000313" key="8">
    <source>
        <dbReference type="Proteomes" id="UP001153678"/>
    </source>
</evidence>
<feature type="domain" description="Protein kinase" evidence="6">
    <location>
        <begin position="1"/>
        <end position="185"/>
    </location>
</feature>
<keyword evidence="2" id="KW-0808">Transferase</keyword>
<protein>
    <submittedName>
        <fullName evidence="7">15030_t:CDS:1</fullName>
    </submittedName>
</protein>
<evidence type="ECO:0000313" key="7">
    <source>
        <dbReference type="EMBL" id="CAI2194638.1"/>
    </source>
</evidence>
<evidence type="ECO:0000256" key="2">
    <source>
        <dbReference type="ARBA" id="ARBA00022679"/>
    </source>
</evidence>
<dbReference type="AlphaFoldDB" id="A0A9W4T793"/>
<dbReference type="PANTHER" id="PTHR24351">
    <property type="entry name" value="RIBOSOMAL PROTEIN S6 KINASE"/>
    <property type="match status" value="1"/>
</dbReference>
<dbReference type="Gene3D" id="1.10.510.10">
    <property type="entry name" value="Transferase(Phosphotransferase) domain 1"/>
    <property type="match status" value="1"/>
</dbReference>
<keyword evidence="5" id="KW-0067">ATP-binding</keyword>
<organism evidence="7 8">
    <name type="scientific">Funneliformis geosporum</name>
    <dbReference type="NCBI Taxonomy" id="1117311"/>
    <lineage>
        <taxon>Eukaryota</taxon>
        <taxon>Fungi</taxon>
        <taxon>Fungi incertae sedis</taxon>
        <taxon>Mucoromycota</taxon>
        <taxon>Glomeromycotina</taxon>
        <taxon>Glomeromycetes</taxon>
        <taxon>Glomerales</taxon>
        <taxon>Glomeraceae</taxon>
        <taxon>Funneliformis</taxon>
    </lineage>
</organism>
<name>A0A9W4T793_9GLOM</name>
<sequence length="185" mass="21423">MNFKQQRKIQKLERKGFTNIKYLAEGGFSKIYTVPARRKKKVVLKVLNNSQNITLKFLQEIANHNLAINTKFIRLNYIHQRGLVHGDLHSGNILNENSISYITDLGLSRSIDSQVETEKIYGVLPYIAPEVLRGQPYTQASDVYSFGIIAYELFANTYPYYEFKDLDENELILKICRGLRPNMDE</sequence>
<keyword evidence="1" id="KW-0723">Serine/threonine-protein kinase</keyword>
<keyword evidence="3" id="KW-0547">Nucleotide-binding</keyword>
<keyword evidence="8" id="KW-1185">Reference proteome</keyword>
<dbReference type="GO" id="GO:0005524">
    <property type="term" value="F:ATP binding"/>
    <property type="evidence" value="ECO:0007669"/>
    <property type="project" value="UniProtKB-KW"/>
</dbReference>
<dbReference type="Pfam" id="PF00069">
    <property type="entry name" value="Pkinase"/>
    <property type="match status" value="1"/>
</dbReference>
<keyword evidence="4" id="KW-0418">Kinase</keyword>
<proteinExistence type="predicted"/>
<dbReference type="InterPro" id="IPR000719">
    <property type="entry name" value="Prot_kinase_dom"/>
</dbReference>
<dbReference type="EMBL" id="CAMKVN010011201">
    <property type="protein sequence ID" value="CAI2194638.1"/>
    <property type="molecule type" value="Genomic_DNA"/>
</dbReference>
<dbReference type="Proteomes" id="UP001153678">
    <property type="component" value="Unassembled WGS sequence"/>
</dbReference>
<feature type="non-terminal residue" evidence="7">
    <location>
        <position position="1"/>
    </location>
</feature>
<dbReference type="GO" id="GO:0004674">
    <property type="term" value="F:protein serine/threonine kinase activity"/>
    <property type="evidence" value="ECO:0007669"/>
    <property type="project" value="UniProtKB-KW"/>
</dbReference>
<gene>
    <name evidence="7" type="ORF">FWILDA_LOCUS16677</name>
</gene>